<dbReference type="Gene3D" id="3.30.240.20">
    <property type="entry name" value="bsu07140 like domains"/>
    <property type="match status" value="2"/>
</dbReference>
<feature type="transmembrane region" description="Helical" evidence="7">
    <location>
        <begin position="6"/>
        <end position="26"/>
    </location>
</feature>
<keyword evidence="6 7" id="KW-0472">Membrane</keyword>
<comment type="similarity">
    <text evidence="2">Belongs to the UPF0702 family.</text>
</comment>
<dbReference type="InterPro" id="IPR023090">
    <property type="entry name" value="UPF0702_alpha/beta_dom_sf"/>
</dbReference>
<evidence type="ECO:0000256" key="5">
    <source>
        <dbReference type="ARBA" id="ARBA00022989"/>
    </source>
</evidence>
<keyword evidence="4 7" id="KW-0812">Transmembrane</keyword>
<evidence type="ECO:0000313" key="10">
    <source>
        <dbReference type="EMBL" id="RDW15930.1"/>
    </source>
</evidence>
<dbReference type="Pfam" id="PF04239">
    <property type="entry name" value="DUF421"/>
    <property type="match status" value="1"/>
</dbReference>
<dbReference type="InterPro" id="IPR012452">
    <property type="entry name" value="DUF1657"/>
</dbReference>
<organism evidence="10 11">
    <name type="scientific">Oceanobacillus chungangensis</name>
    <dbReference type="NCBI Taxonomy" id="1229152"/>
    <lineage>
        <taxon>Bacteria</taxon>
        <taxon>Bacillati</taxon>
        <taxon>Bacillota</taxon>
        <taxon>Bacilli</taxon>
        <taxon>Bacillales</taxon>
        <taxon>Bacillaceae</taxon>
        <taxon>Oceanobacillus</taxon>
    </lineage>
</organism>
<evidence type="ECO:0000256" key="1">
    <source>
        <dbReference type="ARBA" id="ARBA00004651"/>
    </source>
</evidence>
<dbReference type="Pfam" id="PF07870">
    <property type="entry name" value="DUF1657"/>
    <property type="match status" value="1"/>
</dbReference>
<keyword evidence="3" id="KW-1003">Cell membrane</keyword>
<evidence type="ECO:0000256" key="6">
    <source>
        <dbReference type="ARBA" id="ARBA00023136"/>
    </source>
</evidence>
<keyword evidence="5 7" id="KW-1133">Transmembrane helix</keyword>
<dbReference type="InterPro" id="IPR007353">
    <property type="entry name" value="DUF421"/>
</dbReference>
<comment type="caution">
    <text evidence="10">The sequence shown here is derived from an EMBL/GenBank/DDBJ whole genome shotgun (WGS) entry which is preliminary data.</text>
</comment>
<reference evidence="11" key="1">
    <citation type="submission" date="2017-11" db="EMBL/GenBank/DDBJ databases">
        <authorList>
            <person name="Zhu W."/>
        </authorList>
    </citation>
    <scope>NUCLEOTIDE SEQUENCE [LARGE SCALE GENOMIC DNA]</scope>
    <source>
        <strain evidence="11">CAU 1051</strain>
    </source>
</reference>
<dbReference type="GO" id="GO:0005886">
    <property type="term" value="C:plasma membrane"/>
    <property type="evidence" value="ECO:0007669"/>
    <property type="project" value="UniProtKB-SubCell"/>
</dbReference>
<dbReference type="Proteomes" id="UP000256520">
    <property type="component" value="Unassembled WGS sequence"/>
</dbReference>
<feature type="transmembrane region" description="Helical" evidence="7">
    <location>
        <begin position="59"/>
        <end position="81"/>
    </location>
</feature>
<comment type="subcellular location">
    <subcellularLocation>
        <location evidence="1">Cell membrane</location>
        <topology evidence="1">Multi-pass membrane protein</topology>
    </subcellularLocation>
</comment>
<dbReference type="OrthoDB" id="9778331at2"/>
<accession>A0A3D8PIL5</accession>
<dbReference type="AlphaFoldDB" id="A0A3D8PIL5"/>
<keyword evidence="11" id="KW-1185">Reference proteome</keyword>
<dbReference type="RefSeq" id="WP_115750810.1">
    <property type="nucleotide sequence ID" value="NZ_PIOD01000021.1"/>
</dbReference>
<dbReference type="PANTHER" id="PTHR34582">
    <property type="entry name" value="UPF0702 TRANSMEMBRANE PROTEIN YCAP"/>
    <property type="match status" value="1"/>
</dbReference>
<evidence type="ECO:0000256" key="3">
    <source>
        <dbReference type="ARBA" id="ARBA00022475"/>
    </source>
</evidence>
<feature type="transmembrane region" description="Helical" evidence="7">
    <location>
        <begin position="33"/>
        <end position="53"/>
    </location>
</feature>
<evidence type="ECO:0000313" key="11">
    <source>
        <dbReference type="Proteomes" id="UP000256520"/>
    </source>
</evidence>
<protein>
    <submittedName>
        <fullName evidence="10">DUF421 domain-containing protein</fullName>
    </submittedName>
</protein>
<dbReference type="Pfam" id="PF20730">
    <property type="entry name" value="YetF_N"/>
    <property type="match status" value="1"/>
</dbReference>
<gene>
    <name evidence="10" type="ORF">CWR45_15655</name>
</gene>
<evidence type="ECO:0000256" key="2">
    <source>
        <dbReference type="ARBA" id="ARBA00006448"/>
    </source>
</evidence>
<sequence length="286" mass="31942">MPEYVLILIRSIASFLLLLIMARIMGKKQISQLTFFDYCVGITIGSIAASMSVDQNIKITNGLVSLIIWGLFPVVLSYVGIKSRIFSRITDGKPAIIIKNGEVLEKSMKKNQLTIDELLLLLRAEGVFKVSDVEIAVLETNGQLSVMKKTDQQPITPSAIGLKLEQEHSPTVLITDGKILTENLSILGYTEEWLVGEIEKQGASAIQEVFLAQIDSKGELYVDLYNERSKRSVAEQRPLLAADLKKLQADLEIFSLETDNLKAKRMYAEQAARLQEVIDRVLPYLK</sequence>
<dbReference type="EMBL" id="PIOD01000021">
    <property type="protein sequence ID" value="RDW15930.1"/>
    <property type="molecule type" value="Genomic_DNA"/>
</dbReference>
<name>A0A3D8PIL5_9BACI</name>
<dbReference type="InterPro" id="IPR048454">
    <property type="entry name" value="YetF_N"/>
</dbReference>
<evidence type="ECO:0000256" key="7">
    <source>
        <dbReference type="SAM" id="Phobius"/>
    </source>
</evidence>
<evidence type="ECO:0000256" key="4">
    <source>
        <dbReference type="ARBA" id="ARBA00022692"/>
    </source>
</evidence>
<evidence type="ECO:0000259" key="9">
    <source>
        <dbReference type="Pfam" id="PF20730"/>
    </source>
</evidence>
<feature type="domain" description="YetF-like N-terminal transmembrane" evidence="9">
    <location>
        <begin position="4"/>
        <end position="79"/>
    </location>
</feature>
<feature type="domain" description="YetF C-terminal" evidence="8">
    <location>
        <begin position="82"/>
        <end position="214"/>
    </location>
</feature>
<evidence type="ECO:0000259" key="8">
    <source>
        <dbReference type="Pfam" id="PF04239"/>
    </source>
</evidence>
<proteinExistence type="inferred from homology"/>
<dbReference type="PANTHER" id="PTHR34582:SF7">
    <property type="entry name" value="UPF0702 TRANSMEMBRANE PROTEIN YDFS"/>
    <property type="match status" value="1"/>
</dbReference>